<evidence type="ECO:0000313" key="12">
    <source>
        <dbReference type="EMBL" id="CUO50729.1"/>
    </source>
</evidence>
<dbReference type="PROSITE" id="PS01087">
    <property type="entry name" value="RADICAL_ACTIVATING"/>
    <property type="match status" value="1"/>
</dbReference>
<dbReference type="STRING" id="39482.ERS852491_02417"/>
<evidence type="ECO:0000256" key="3">
    <source>
        <dbReference type="ARBA" id="ARBA00022485"/>
    </source>
</evidence>
<organism evidence="12 13">
    <name type="scientific">Faecalicatena contorta</name>
    <dbReference type="NCBI Taxonomy" id="39482"/>
    <lineage>
        <taxon>Bacteria</taxon>
        <taxon>Bacillati</taxon>
        <taxon>Bacillota</taxon>
        <taxon>Clostridia</taxon>
        <taxon>Lachnospirales</taxon>
        <taxon>Lachnospiraceae</taxon>
        <taxon>Faecalicatena</taxon>
    </lineage>
</organism>
<dbReference type="GO" id="GO:0046872">
    <property type="term" value="F:metal ion binding"/>
    <property type="evidence" value="ECO:0007669"/>
    <property type="project" value="UniProtKB-KW"/>
</dbReference>
<dbReference type="PROSITE" id="PS00198">
    <property type="entry name" value="4FE4S_FER_1"/>
    <property type="match status" value="1"/>
</dbReference>
<dbReference type="SFLD" id="SFLDG01118">
    <property type="entry name" value="activating_enzymes__group_2"/>
    <property type="match status" value="1"/>
</dbReference>
<feature type="domain" description="4Fe-4S ferredoxin-type" evidence="10">
    <location>
        <begin position="83"/>
        <end position="111"/>
    </location>
</feature>
<dbReference type="PANTHER" id="PTHR30352:SF4">
    <property type="entry name" value="PYRUVATE FORMATE-LYASE 2-ACTIVATING ENZYME"/>
    <property type="match status" value="1"/>
</dbReference>
<gene>
    <name evidence="12" type="primary">hpdA_3</name>
    <name evidence="12" type="ORF">ERS852491_02417</name>
</gene>
<dbReference type="PROSITE" id="PS51918">
    <property type="entry name" value="RADICAL_SAM"/>
    <property type="match status" value="1"/>
</dbReference>
<dbReference type="Gene3D" id="3.20.20.70">
    <property type="entry name" value="Aldolase class I"/>
    <property type="match status" value="1"/>
</dbReference>
<dbReference type="InterPro" id="IPR001989">
    <property type="entry name" value="Radical_activat_CS"/>
</dbReference>
<keyword evidence="4" id="KW-0949">S-adenosyl-L-methionine</keyword>
<evidence type="ECO:0000256" key="6">
    <source>
        <dbReference type="ARBA" id="ARBA00023002"/>
    </source>
</evidence>
<dbReference type="EMBL" id="CYZU01000021">
    <property type="protein sequence ID" value="CUO50729.1"/>
    <property type="molecule type" value="Genomic_DNA"/>
</dbReference>
<accession>A0A174FQ26</accession>
<dbReference type="PANTHER" id="PTHR30352">
    <property type="entry name" value="PYRUVATE FORMATE-LYASE-ACTIVATING ENZYME"/>
    <property type="match status" value="1"/>
</dbReference>
<dbReference type="InterPro" id="IPR013785">
    <property type="entry name" value="Aldolase_TIM"/>
</dbReference>
<dbReference type="SFLD" id="SFLDS00029">
    <property type="entry name" value="Radical_SAM"/>
    <property type="match status" value="1"/>
</dbReference>
<evidence type="ECO:0000256" key="9">
    <source>
        <dbReference type="ARBA" id="ARBA00047365"/>
    </source>
</evidence>
<comment type="catalytic activity">
    <reaction evidence="9">
        <text>glycyl-[protein] + reduced [flavodoxin] + S-adenosyl-L-methionine = glycin-2-yl radical-[protein] + semiquinone [flavodoxin] + 5'-deoxyadenosine + L-methionine + H(+)</text>
        <dbReference type="Rhea" id="RHEA:61976"/>
        <dbReference type="Rhea" id="RHEA-COMP:10622"/>
        <dbReference type="Rhea" id="RHEA-COMP:14480"/>
        <dbReference type="Rhea" id="RHEA-COMP:15993"/>
        <dbReference type="Rhea" id="RHEA-COMP:15994"/>
        <dbReference type="ChEBI" id="CHEBI:15378"/>
        <dbReference type="ChEBI" id="CHEBI:17319"/>
        <dbReference type="ChEBI" id="CHEBI:29947"/>
        <dbReference type="ChEBI" id="CHEBI:32722"/>
        <dbReference type="ChEBI" id="CHEBI:57618"/>
        <dbReference type="ChEBI" id="CHEBI:57844"/>
        <dbReference type="ChEBI" id="CHEBI:59789"/>
        <dbReference type="ChEBI" id="CHEBI:140311"/>
    </reaction>
</comment>
<evidence type="ECO:0000256" key="5">
    <source>
        <dbReference type="ARBA" id="ARBA00022723"/>
    </source>
</evidence>
<dbReference type="Proteomes" id="UP000095544">
    <property type="component" value="Unassembled WGS sequence"/>
</dbReference>
<keyword evidence="3" id="KW-0004">4Fe-4S</keyword>
<dbReference type="SUPFAM" id="SSF54862">
    <property type="entry name" value="4Fe-4S ferredoxins"/>
    <property type="match status" value="1"/>
</dbReference>
<dbReference type="InterPro" id="IPR034457">
    <property type="entry name" value="Organic_radical-activating"/>
</dbReference>
<proteinExistence type="inferred from homology"/>
<dbReference type="OrthoDB" id="9782387at2"/>
<comment type="cofactor">
    <cofactor evidence="1">
        <name>[4Fe-4S] cluster</name>
        <dbReference type="ChEBI" id="CHEBI:49883"/>
    </cofactor>
</comment>
<dbReference type="InterPro" id="IPR040074">
    <property type="entry name" value="BssD/PflA/YjjW"/>
</dbReference>
<dbReference type="InterPro" id="IPR017900">
    <property type="entry name" value="4Fe4S_Fe_S_CS"/>
</dbReference>
<dbReference type="GO" id="GO:0016491">
    <property type="term" value="F:oxidoreductase activity"/>
    <property type="evidence" value="ECO:0007669"/>
    <property type="project" value="UniProtKB-KW"/>
</dbReference>
<dbReference type="GO" id="GO:0051539">
    <property type="term" value="F:4 iron, 4 sulfur cluster binding"/>
    <property type="evidence" value="ECO:0007669"/>
    <property type="project" value="UniProtKB-KW"/>
</dbReference>
<keyword evidence="6 12" id="KW-0560">Oxidoreductase</keyword>
<evidence type="ECO:0000256" key="4">
    <source>
        <dbReference type="ARBA" id="ARBA00022691"/>
    </source>
</evidence>
<feature type="domain" description="Radical SAM core" evidence="11">
    <location>
        <begin position="22"/>
        <end position="303"/>
    </location>
</feature>
<dbReference type="NCBIfam" id="TIGR02494">
    <property type="entry name" value="PFLE_PFLC"/>
    <property type="match status" value="1"/>
</dbReference>
<evidence type="ECO:0000313" key="13">
    <source>
        <dbReference type="Proteomes" id="UP000095544"/>
    </source>
</evidence>
<name>A0A174FQ26_9FIRM</name>
<evidence type="ECO:0000256" key="8">
    <source>
        <dbReference type="ARBA" id="ARBA00023014"/>
    </source>
</evidence>
<dbReference type="Pfam" id="PF00037">
    <property type="entry name" value="Fer4"/>
    <property type="match status" value="1"/>
</dbReference>
<dbReference type="InterPro" id="IPR058240">
    <property type="entry name" value="rSAM_sf"/>
</dbReference>
<evidence type="ECO:0000256" key="7">
    <source>
        <dbReference type="ARBA" id="ARBA00023004"/>
    </source>
</evidence>
<dbReference type="AlphaFoldDB" id="A0A174FQ26"/>
<comment type="similarity">
    <text evidence="2">Belongs to the organic radical-activating enzymes family.</text>
</comment>
<evidence type="ECO:0000259" key="10">
    <source>
        <dbReference type="PROSITE" id="PS51379"/>
    </source>
</evidence>
<evidence type="ECO:0000256" key="1">
    <source>
        <dbReference type="ARBA" id="ARBA00001966"/>
    </source>
</evidence>
<dbReference type="RefSeq" id="WP_055153292.1">
    <property type="nucleotide sequence ID" value="NZ_CYZU01000021.1"/>
</dbReference>
<dbReference type="SFLD" id="SFLDG01066">
    <property type="entry name" value="organic_radical-activating_enz"/>
    <property type="match status" value="1"/>
</dbReference>
<dbReference type="PROSITE" id="PS51379">
    <property type="entry name" value="4FE4S_FER_2"/>
    <property type="match status" value="2"/>
</dbReference>
<reference evidence="12 13" key="1">
    <citation type="submission" date="2015-09" db="EMBL/GenBank/DDBJ databases">
        <authorList>
            <consortium name="Pathogen Informatics"/>
        </authorList>
    </citation>
    <scope>NUCLEOTIDE SEQUENCE [LARGE SCALE GENOMIC DNA]</scope>
    <source>
        <strain evidence="12 13">2789STDY5834876</strain>
    </source>
</reference>
<dbReference type="InterPro" id="IPR012839">
    <property type="entry name" value="Organic_radical_activase"/>
</dbReference>
<evidence type="ECO:0000259" key="11">
    <source>
        <dbReference type="PROSITE" id="PS51918"/>
    </source>
</evidence>
<dbReference type="EC" id="1.97.1.-" evidence="12"/>
<evidence type="ECO:0000256" key="2">
    <source>
        <dbReference type="ARBA" id="ARBA00009777"/>
    </source>
</evidence>
<keyword evidence="5" id="KW-0479">Metal-binding</keyword>
<feature type="domain" description="4Fe-4S ferredoxin-type" evidence="10">
    <location>
        <begin position="53"/>
        <end position="82"/>
    </location>
</feature>
<dbReference type="SUPFAM" id="SSF102114">
    <property type="entry name" value="Radical SAM enzymes"/>
    <property type="match status" value="1"/>
</dbReference>
<protein>
    <submittedName>
        <fullName evidence="12">4-hydroxyphenylacetate decarboxylase activating enzyme</fullName>
        <ecNumber evidence="12">1.97.1.-</ecNumber>
    </submittedName>
</protein>
<dbReference type="Pfam" id="PF04055">
    <property type="entry name" value="Radical_SAM"/>
    <property type="match status" value="1"/>
</dbReference>
<keyword evidence="8" id="KW-0411">Iron-sulfur</keyword>
<dbReference type="InterPro" id="IPR007197">
    <property type="entry name" value="rSAM"/>
</dbReference>
<sequence length="303" mass="33923">MSTIYNAELVGQVFNIQRYSTHDGPGVRTTVFLKGCPLRCYWCQNPESQSLKPVLMVKKDRCTGCGRCVQACPQKAVYFTDGAVVTDRSLCTVCGSCVDACFNKARSVAGEPMTVKQVIDKVRRDYNLFCNSGGGMTISGGACEMQPDFTINLLKAAHDEGIRTAVEMEGAFPWETVRAIAEHCDFIMYDLKHMDKDQHMMGTRVSNERILENAKRLVKMGKKLKFRTPLIPGFNDSPESVAAIAHFIRDELGLSPGECHELLGYNNLGEDKYDRLDMPGIWPKNKRQSEEYLAELNAIRESI</sequence>
<dbReference type="CDD" id="cd01335">
    <property type="entry name" value="Radical_SAM"/>
    <property type="match status" value="1"/>
</dbReference>
<dbReference type="InterPro" id="IPR017896">
    <property type="entry name" value="4Fe4S_Fe-S-bd"/>
</dbReference>
<keyword evidence="7" id="KW-0408">Iron</keyword>
<dbReference type="PIRSF" id="PIRSF000371">
    <property type="entry name" value="PFL_act_enz"/>
    <property type="match status" value="1"/>
</dbReference>
<dbReference type="Gene3D" id="3.30.70.20">
    <property type="match status" value="1"/>
</dbReference>